<evidence type="ECO:0000256" key="2">
    <source>
        <dbReference type="ARBA" id="ARBA00023015"/>
    </source>
</evidence>
<accession>A0A4Q0VHU7</accession>
<evidence type="ECO:0000313" key="6">
    <source>
        <dbReference type="EMBL" id="RXI78579.1"/>
    </source>
</evidence>
<evidence type="ECO:0000256" key="1">
    <source>
        <dbReference type="ARBA" id="ARBA00009437"/>
    </source>
</evidence>
<dbReference type="InterPro" id="IPR005119">
    <property type="entry name" value="LysR_subst-bd"/>
</dbReference>
<dbReference type="Proteomes" id="UP000290602">
    <property type="component" value="Unassembled WGS sequence"/>
</dbReference>
<evidence type="ECO:0000259" key="5">
    <source>
        <dbReference type="PROSITE" id="PS50931"/>
    </source>
</evidence>
<dbReference type="Pfam" id="PF03466">
    <property type="entry name" value="LysR_substrate"/>
    <property type="match status" value="1"/>
</dbReference>
<dbReference type="InterPro" id="IPR000847">
    <property type="entry name" value="LysR_HTH_N"/>
</dbReference>
<dbReference type="InterPro" id="IPR036388">
    <property type="entry name" value="WH-like_DNA-bd_sf"/>
</dbReference>
<organism evidence="6 7">
    <name type="scientific">Levilactobacillus suantsaii</name>
    <dbReference type="NCBI Taxonomy" id="2292255"/>
    <lineage>
        <taxon>Bacteria</taxon>
        <taxon>Bacillati</taxon>
        <taxon>Bacillota</taxon>
        <taxon>Bacilli</taxon>
        <taxon>Lactobacillales</taxon>
        <taxon>Lactobacillaceae</taxon>
        <taxon>Levilactobacillus</taxon>
    </lineage>
</organism>
<keyword evidence="3" id="KW-0238">DNA-binding</keyword>
<evidence type="ECO:0000313" key="7">
    <source>
        <dbReference type="Proteomes" id="UP000290602"/>
    </source>
</evidence>
<dbReference type="InterPro" id="IPR036390">
    <property type="entry name" value="WH_DNA-bd_sf"/>
</dbReference>
<dbReference type="OrthoDB" id="9803735at2"/>
<dbReference type="AlphaFoldDB" id="A0A4Q0VHU7"/>
<keyword evidence="7" id="KW-1185">Reference proteome</keyword>
<dbReference type="InterPro" id="IPR050950">
    <property type="entry name" value="HTH-type_LysR_regulators"/>
</dbReference>
<reference evidence="6 7" key="1">
    <citation type="submission" date="2018-08" db="EMBL/GenBank/DDBJ databases">
        <title>Lactobacillus suantsai sp. nov., isolated from traditional fermented suan-tsai in Taiwan.</title>
        <authorList>
            <person name="Huang C.-H."/>
        </authorList>
    </citation>
    <scope>NUCLEOTIDE SEQUENCE [LARGE SCALE GENOMIC DNA]</scope>
    <source>
        <strain evidence="6 7">BCRC 12945</strain>
    </source>
</reference>
<evidence type="ECO:0000256" key="3">
    <source>
        <dbReference type="ARBA" id="ARBA00023125"/>
    </source>
</evidence>
<proteinExistence type="inferred from homology"/>
<feature type="domain" description="HTH lysR-type" evidence="5">
    <location>
        <begin position="1"/>
        <end position="58"/>
    </location>
</feature>
<dbReference type="SUPFAM" id="SSF53850">
    <property type="entry name" value="Periplasmic binding protein-like II"/>
    <property type="match status" value="1"/>
</dbReference>
<comment type="similarity">
    <text evidence="1">Belongs to the LysR transcriptional regulatory family.</text>
</comment>
<dbReference type="EMBL" id="QXIL01000010">
    <property type="protein sequence ID" value="RXI78579.1"/>
    <property type="molecule type" value="Genomic_DNA"/>
</dbReference>
<dbReference type="RefSeq" id="WP_129032564.1">
    <property type="nucleotide sequence ID" value="NZ_QXIL01000010.1"/>
</dbReference>
<name>A0A4Q0VHU7_9LACO</name>
<dbReference type="PANTHER" id="PTHR30419">
    <property type="entry name" value="HTH-TYPE TRANSCRIPTIONAL REGULATOR YBHD"/>
    <property type="match status" value="1"/>
</dbReference>
<gene>
    <name evidence="6" type="ORF">DXH47_06585</name>
</gene>
<dbReference type="GO" id="GO:0005829">
    <property type="term" value="C:cytosol"/>
    <property type="evidence" value="ECO:0007669"/>
    <property type="project" value="TreeGrafter"/>
</dbReference>
<dbReference type="PANTHER" id="PTHR30419:SF28">
    <property type="entry name" value="HTH-TYPE TRANSCRIPTIONAL REGULATOR BSDA"/>
    <property type="match status" value="1"/>
</dbReference>
<evidence type="ECO:0000256" key="4">
    <source>
        <dbReference type="ARBA" id="ARBA00023163"/>
    </source>
</evidence>
<keyword evidence="4" id="KW-0804">Transcription</keyword>
<dbReference type="GO" id="GO:0003700">
    <property type="term" value="F:DNA-binding transcription factor activity"/>
    <property type="evidence" value="ECO:0007669"/>
    <property type="project" value="InterPro"/>
</dbReference>
<dbReference type="GO" id="GO:0003677">
    <property type="term" value="F:DNA binding"/>
    <property type="evidence" value="ECO:0007669"/>
    <property type="project" value="UniProtKB-KW"/>
</dbReference>
<dbReference type="SUPFAM" id="SSF46785">
    <property type="entry name" value="Winged helix' DNA-binding domain"/>
    <property type="match status" value="1"/>
</dbReference>
<dbReference type="Gene3D" id="3.40.190.290">
    <property type="match status" value="1"/>
</dbReference>
<protein>
    <submittedName>
        <fullName evidence="6">LysR family transcriptional regulator</fullName>
    </submittedName>
</protein>
<dbReference type="Gene3D" id="1.10.10.10">
    <property type="entry name" value="Winged helix-like DNA-binding domain superfamily/Winged helix DNA-binding domain"/>
    <property type="match status" value="1"/>
</dbReference>
<sequence length="299" mass="33026">MNTRDLAYFAALVDLKNYTAVAARFSVSQPTITVAVKRLEAEFNATLVQRDHAHNTLTITRPGLLLYQRAQLVLKNLDLAHSEVRRADQSTISFGMPPIIGTLWFPLVAGELFSRGLLKYMKTLEVGSGDLLKELQAGKIDVALLGSVRPLQEPGLDATLLAAHEFRAVVSPKHRLAQRGEIEFSELANENFISMTGKFVHPQALRDYSHFAGFRPRVVYSTPNMPLIKALVATGFGVSLLVGDAITPSDQVSSLALSDPVADRFNMSLVVRKKFLPNEIQREFISVLFGLRHHGQSAH</sequence>
<dbReference type="Pfam" id="PF00126">
    <property type="entry name" value="HTH_1"/>
    <property type="match status" value="1"/>
</dbReference>
<comment type="caution">
    <text evidence="6">The sequence shown here is derived from an EMBL/GenBank/DDBJ whole genome shotgun (WGS) entry which is preliminary data.</text>
</comment>
<dbReference type="PROSITE" id="PS50931">
    <property type="entry name" value="HTH_LYSR"/>
    <property type="match status" value="1"/>
</dbReference>
<keyword evidence="2" id="KW-0805">Transcription regulation</keyword>